<dbReference type="EMBL" id="KY684105">
    <property type="protein sequence ID" value="ARF10996.1"/>
    <property type="molecule type" value="Genomic_DNA"/>
</dbReference>
<sequence>MNSNNNNDNNVYNTHAIKLIFKDGKKITIPPKKLQIGNLEAEITLPFSMTKEEIIPYIQFHQGMKYDPIENLEQFKEIMIYEDMQDNDIINFSETLSSSFAPTFSNFQFSLFGKGPKICDTLIKLDYEQHLGLFATKYVDNLTCEITRSFWCPKGAQLPRHFFDEKPILSKYYDDELRERSGPLGERSGPLGERSGPLNEDDKIVIDTFWDDDTICSINYPEFFKNKKLVSLYNAIKRINLQRETTRKQVTWNTYRLAFFLNDLVFCIGAAFPEDFTTFSSEHLPDVFINQCVKAYATKLLYTDSIRERNVPKTLYTMFDKYKTCQVPKFLTILQGFCNTNPEIVKIIFSNKAYLAQTHKLLRENIKYASLPKLLGKINHDIFLNYLPKTYHELQTICDKRNYEKILYIGKLTDLYNKLSPCINSYKTKKEHYLIDEFINGDYAKCKNLSGNYDKDGITNAVLHGENGNQQAILICEWCNKTIEQLKTELKMALKNN</sequence>
<name>A0A1V0SGZ1_9VIRU</name>
<organism evidence="1">
    <name type="scientific">Hokovirus HKV1</name>
    <dbReference type="NCBI Taxonomy" id="1977638"/>
    <lineage>
        <taxon>Viruses</taxon>
        <taxon>Varidnaviria</taxon>
        <taxon>Bamfordvirae</taxon>
        <taxon>Nucleocytoviricota</taxon>
        <taxon>Megaviricetes</taxon>
        <taxon>Imitervirales</taxon>
        <taxon>Mimiviridae</taxon>
        <taxon>Klosneuvirinae</taxon>
        <taxon>Hokovirus</taxon>
    </lineage>
</organism>
<reference evidence="1" key="1">
    <citation type="journal article" date="2017" name="Science">
        <title>Giant viruses with an expanded complement of translation system components.</title>
        <authorList>
            <person name="Schulz F."/>
            <person name="Yutin N."/>
            <person name="Ivanova N.N."/>
            <person name="Ortega D.R."/>
            <person name="Lee T.K."/>
            <person name="Vierheilig J."/>
            <person name="Daims H."/>
            <person name="Horn M."/>
            <person name="Wagner M."/>
            <person name="Jensen G.J."/>
            <person name="Kyrpides N.C."/>
            <person name="Koonin E.V."/>
            <person name="Woyke T."/>
        </authorList>
    </citation>
    <scope>NUCLEOTIDE SEQUENCE</scope>
    <source>
        <strain evidence="1">HKV1</strain>
    </source>
</reference>
<evidence type="ECO:0000313" key="1">
    <source>
        <dbReference type="EMBL" id="ARF10996.1"/>
    </source>
</evidence>
<gene>
    <name evidence="1" type="ORF">Hokovirus_3_269</name>
</gene>
<accession>A0A1V0SGZ1</accession>
<protein>
    <submittedName>
        <fullName evidence="1">Uncharacterized protein</fullName>
    </submittedName>
</protein>
<proteinExistence type="predicted"/>